<keyword evidence="12" id="KW-1185">Reference proteome</keyword>
<evidence type="ECO:0000313" key="11">
    <source>
        <dbReference type="EMBL" id="MCC8391922.1"/>
    </source>
</evidence>
<keyword evidence="6" id="KW-0067">ATP-binding</keyword>
<evidence type="ECO:0000256" key="6">
    <source>
        <dbReference type="ARBA" id="ARBA00022840"/>
    </source>
</evidence>
<dbReference type="Pfam" id="PF02463">
    <property type="entry name" value="SMC_N"/>
    <property type="match status" value="1"/>
</dbReference>
<evidence type="ECO:0000256" key="5">
    <source>
        <dbReference type="ARBA" id="ARBA00022763"/>
    </source>
</evidence>
<comment type="caution">
    <text evidence="11">The sequence shown here is derived from an EMBL/GenBank/DDBJ whole genome shotgun (WGS) entry which is preliminary data.</text>
</comment>
<dbReference type="NCBIfam" id="TIGR00634">
    <property type="entry name" value="recN"/>
    <property type="match status" value="1"/>
</dbReference>
<dbReference type="InterPro" id="IPR004604">
    <property type="entry name" value="DNA_recomb/repair_RecN"/>
</dbReference>
<dbReference type="PANTHER" id="PTHR11059:SF0">
    <property type="entry name" value="DNA REPAIR PROTEIN RECN"/>
    <property type="match status" value="1"/>
</dbReference>
<keyword evidence="5 9" id="KW-0227">DNA damage</keyword>
<accession>A0ABS8JPV9</accession>
<gene>
    <name evidence="11" type="primary">recN</name>
    <name evidence="11" type="ORF">LJ656_04920</name>
</gene>
<dbReference type="Proteomes" id="UP001431019">
    <property type="component" value="Unassembled WGS sequence"/>
</dbReference>
<evidence type="ECO:0000256" key="9">
    <source>
        <dbReference type="PIRNR" id="PIRNR003128"/>
    </source>
</evidence>
<proteinExistence type="inferred from homology"/>
<evidence type="ECO:0000256" key="2">
    <source>
        <dbReference type="ARBA" id="ARBA00009441"/>
    </source>
</evidence>
<dbReference type="SMART" id="SM00382">
    <property type="entry name" value="AAA"/>
    <property type="match status" value="1"/>
</dbReference>
<dbReference type="InterPro" id="IPR003593">
    <property type="entry name" value="AAA+_ATPase"/>
</dbReference>
<dbReference type="CDD" id="cd03241">
    <property type="entry name" value="ABC_RecN"/>
    <property type="match status" value="2"/>
</dbReference>
<sequence>MLRHLSIRDFVIVAALDLEFDSGFTVFSGETGAGKSILIDALALALGARADASVVRTGESRADITAEFETHEQVDAWLDAQALGAAADDQHGGTVMLRRVVDGNGRSRAFINGTAATLAQLREVGEMLVDIHGQHAHQLLMRPDAQRELFDTHAGLSDLSALVTRAWRAWRDKVQAVEHAQTRDRELQLERERLAWQLTELDKLAPQPGEWEEVNAEHHRLSHSANLIDGVQGALTALSESDEAMITHLGSIVSKVRDLAEIDPALNDVLAALEPAEIQLQEAAYSLSHYAQKLELDPQRLAQVEKRVDALHSAARKFRLRPETLPEEHQARRQQLAALDAAADLDALRAAEAQAKEAFIAEAKKLSKARAKAGKALGDAVTTGMQELSMKGGSFEVALVPLPEGGAHGLEQIEFRVAGHAGVPLRPLAKVASGGELARISLALAVIASAASPTPTLIFDEVDTGIGGGVAEVVGRLLHQLGQARQVLCVTHLPQVAARGDHHFQVAKTSNGNGGTISSVTSLDKASRIEEVARMLGGLEITATTRKHAKEMLAA</sequence>
<protein>
    <recommendedName>
        <fullName evidence="3 9">DNA repair protein RecN</fullName>
    </recommendedName>
    <alternativeName>
        <fullName evidence="8 9">Recombination protein N</fullName>
    </alternativeName>
</protein>
<evidence type="ECO:0000259" key="10">
    <source>
        <dbReference type="SMART" id="SM00382"/>
    </source>
</evidence>
<dbReference type="EMBL" id="JAJITD010000002">
    <property type="protein sequence ID" value="MCC8391922.1"/>
    <property type="molecule type" value="Genomic_DNA"/>
</dbReference>
<dbReference type="PIRSF" id="PIRSF003128">
    <property type="entry name" value="RecN"/>
    <property type="match status" value="1"/>
</dbReference>
<dbReference type="InterPro" id="IPR003395">
    <property type="entry name" value="RecF/RecN/SMC_N"/>
</dbReference>
<organism evidence="11 12">
    <name type="scientific">Paraburkholderia sejongensis</name>
    <dbReference type="NCBI Taxonomy" id="2886946"/>
    <lineage>
        <taxon>Bacteria</taxon>
        <taxon>Pseudomonadati</taxon>
        <taxon>Pseudomonadota</taxon>
        <taxon>Betaproteobacteria</taxon>
        <taxon>Burkholderiales</taxon>
        <taxon>Burkholderiaceae</taxon>
        <taxon>Paraburkholderia</taxon>
    </lineage>
</organism>
<dbReference type="RefSeq" id="WP_230508150.1">
    <property type="nucleotide sequence ID" value="NZ_JAJITD010000002.1"/>
</dbReference>
<evidence type="ECO:0000256" key="8">
    <source>
        <dbReference type="ARBA" id="ARBA00033408"/>
    </source>
</evidence>
<dbReference type="NCBIfam" id="NF008121">
    <property type="entry name" value="PRK10869.1"/>
    <property type="match status" value="1"/>
</dbReference>
<dbReference type="InterPro" id="IPR027417">
    <property type="entry name" value="P-loop_NTPase"/>
</dbReference>
<comment type="function">
    <text evidence="1 9">May be involved in recombinational repair of damaged DNA.</text>
</comment>
<keyword evidence="4" id="KW-0547">Nucleotide-binding</keyword>
<reference evidence="11 12" key="1">
    <citation type="submission" date="2021-11" db="EMBL/GenBank/DDBJ databases">
        <authorList>
            <person name="Oh E.-T."/>
            <person name="Kim S.-B."/>
        </authorList>
    </citation>
    <scope>NUCLEOTIDE SEQUENCE [LARGE SCALE GENOMIC DNA]</scope>
    <source>
        <strain evidence="11 12">MMS20-SJTR3</strain>
    </source>
</reference>
<name>A0ABS8JPV9_9BURK</name>
<dbReference type="PANTHER" id="PTHR11059">
    <property type="entry name" value="DNA REPAIR PROTEIN RECN"/>
    <property type="match status" value="1"/>
</dbReference>
<evidence type="ECO:0000256" key="7">
    <source>
        <dbReference type="ARBA" id="ARBA00023204"/>
    </source>
</evidence>
<dbReference type="Gene3D" id="3.40.50.300">
    <property type="entry name" value="P-loop containing nucleotide triphosphate hydrolases"/>
    <property type="match status" value="2"/>
</dbReference>
<dbReference type="SUPFAM" id="SSF52540">
    <property type="entry name" value="P-loop containing nucleoside triphosphate hydrolases"/>
    <property type="match status" value="2"/>
</dbReference>
<evidence type="ECO:0000256" key="3">
    <source>
        <dbReference type="ARBA" id="ARBA00021315"/>
    </source>
</evidence>
<comment type="similarity">
    <text evidence="2 9">Belongs to the RecN family.</text>
</comment>
<evidence type="ECO:0000256" key="4">
    <source>
        <dbReference type="ARBA" id="ARBA00022741"/>
    </source>
</evidence>
<evidence type="ECO:0000256" key="1">
    <source>
        <dbReference type="ARBA" id="ARBA00003618"/>
    </source>
</evidence>
<evidence type="ECO:0000313" key="12">
    <source>
        <dbReference type="Proteomes" id="UP001431019"/>
    </source>
</evidence>
<feature type="domain" description="AAA+ ATPase" evidence="10">
    <location>
        <begin position="21"/>
        <end position="510"/>
    </location>
</feature>
<keyword evidence="7 9" id="KW-0234">DNA repair</keyword>